<dbReference type="InterPro" id="IPR029058">
    <property type="entry name" value="AB_hydrolase_fold"/>
</dbReference>
<dbReference type="Gene3D" id="3.40.50.1820">
    <property type="entry name" value="alpha/beta hydrolase"/>
    <property type="match status" value="1"/>
</dbReference>
<feature type="domain" description="AB hydrolase-1" evidence="20">
    <location>
        <begin position="8"/>
        <end position="247"/>
    </location>
</feature>
<evidence type="ECO:0000256" key="1">
    <source>
        <dbReference type="ARBA" id="ARBA00050104"/>
    </source>
</evidence>
<evidence type="ECO:0000256" key="14">
    <source>
        <dbReference type="ARBA" id="ARBA00060885"/>
    </source>
</evidence>
<evidence type="ECO:0000256" key="4">
    <source>
        <dbReference type="ARBA" id="ARBA00050358"/>
    </source>
</evidence>
<comment type="similarity">
    <text evidence="14">Belongs to the AB hydrolase superfamily. Hydroxynitrile lyase family.</text>
</comment>
<evidence type="ECO:0000256" key="11">
    <source>
        <dbReference type="ARBA" id="ARBA00052600"/>
    </source>
</evidence>
<organism evidence="21 22">
    <name type="scientific">Parasponia andersonii</name>
    <name type="common">Sponia andersonii</name>
    <dbReference type="NCBI Taxonomy" id="3476"/>
    <lineage>
        <taxon>Eukaryota</taxon>
        <taxon>Viridiplantae</taxon>
        <taxon>Streptophyta</taxon>
        <taxon>Embryophyta</taxon>
        <taxon>Tracheophyta</taxon>
        <taxon>Spermatophyta</taxon>
        <taxon>Magnoliopsida</taxon>
        <taxon>eudicotyledons</taxon>
        <taxon>Gunneridae</taxon>
        <taxon>Pentapetalae</taxon>
        <taxon>rosids</taxon>
        <taxon>fabids</taxon>
        <taxon>Rosales</taxon>
        <taxon>Cannabaceae</taxon>
        <taxon>Parasponia</taxon>
    </lineage>
</organism>
<evidence type="ECO:0000256" key="5">
    <source>
        <dbReference type="ARBA" id="ARBA00050608"/>
    </source>
</evidence>
<dbReference type="SUPFAM" id="SSF53474">
    <property type="entry name" value="alpha/beta-Hydrolases"/>
    <property type="match status" value="1"/>
</dbReference>
<evidence type="ECO:0000256" key="17">
    <source>
        <dbReference type="ARBA" id="ARBA00076040"/>
    </source>
</evidence>
<comment type="catalytic activity">
    <reaction evidence="6">
        <text>butan-2-one + hydrogen cyanide = 2-hydroxy-2-methylbutanenitrile</text>
        <dbReference type="Rhea" id="RHEA:77467"/>
        <dbReference type="ChEBI" id="CHEBI:18407"/>
        <dbReference type="ChEBI" id="CHEBI:28398"/>
        <dbReference type="ChEBI" id="CHEBI:60954"/>
    </reaction>
    <physiologicalReaction direction="right-to-left" evidence="6">
        <dbReference type="Rhea" id="RHEA:77469"/>
    </physiologicalReaction>
</comment>
<gene>
    <name evidence="21" type="primary">PanMES6</name>
    <name evidence="21" type="ORF">PanWU01x14_197630</name>
</gene>
<dbReference type="PANTHER" id="PTHR10992:SF1066">
    <property type="entry name" value="METHYL JASMONATE ESTERASE 1"/>
    <property type="match status" value="1"/>
</dbReference>
<dbReference type="GO" id="GO:0009694">
    <property type="term" value="P:jasmonic acid metabolic process"/>
    <property type="evidence" value="ECO:0007669"/>
    <property type="project" value="TreeGrafter"/>
</dbReference>
<comment type="catalytic activity">
    <reaction evidence="13">
        <text>an aromatic (S)-hydroxynitrile = an aromatic aldehyde + hydrogen cyanide</text>
        <dbReference type="Rhea" id="RHEA:54660"/>
        <dbReference type="ChEBI" id="CHEBI:18407"/>
        <dbReference type="ChEBI" id="CHEBI:33855"/>
        <dbReference type="ChEBI" id="CHEBI:138306"/>
        <dbReference type="EC" id="4.1.2.47"/>
    </reaction>
</comment>
<evidence type="ECO:0000256" key="9">
    <source>
        <dbReference type="ARBA" id="ARBA00052033"/>
    </source>
</evidence>
<sequence>MENKGRHFVLVHGSCHGAWCWYKVAALLKSTGHKVTALDLASSGIHPKSVHEVHSLSDYVEPLMAFMASLPPDERVILVGHSMGGVCISLAMEKFPEKIFVAVFAAAFMPGPDLSFSTINEKHGRSVDSYLDTEFTSDQGPGHPPTAVIFGPKFLESKLYQLSPPEDLVLGVSLVRPVSVSIAVFTPEEELSKEKYGSVRRVYILSDQDNVIKPDLQEWMIENNPVDEVKVINDSDHMVMFSKPVDLCACLHEIAEKYT</sequence>
<comment type="catalytic activity">
    <reaction evidence="11">
        <text>2,2-dimethylpropanal + hydrogen cyanide = (2S)-2-hydroxy-3,3-dimethylbutanenitrile</text>
        <dbReference type="Rhea" id="RHEA:77407"/>
        <dbReference type="ChEBI" id="CHEBI:18407"/>
        <dbReference type="ChEBI" id="CHEBI:141557"/>
        <dbReference type="ChEBI" id="CHEBI:197355"/>
    </reaction>
</comment>
<comment type="catalytic activity">
    <reaction evidence="7">
        <text>a disubstituted aliphatic (S)-hydroxynitrile = a ketone + hydrogen cyanide</text>
        <dbReference type="Rhea" id="RHEA:56592"/>
        <dbReference type="ChEBI" id="CHEBI:17087"/>
        <dbReference type="ChEBI" id="CHEBI:18407"/>
        <dbReference type="ChEBI" id="CHEBI:140597"/>
        <dbReference type="EC" id="4.1.2.47"/>
    </reaction>
</comment>
<evidence type="ECO:0000256" key="13">
    <source>
        <dbReference type="ARBA" id="ARBA00052826"/>
    </source>
</evidence>
<dbReference type="GO" id="GO:0080031">
    <property type="term" value="F:methyl salicylate esterase activity"/>
    <property type="evidence" value="ECO:0007669"/>
    <property type="project" value="TreeGrafter"/>
</dbReference>
<dbReference type="GO" id="GO:0080032">
    <property type="term" value="F:methyl jasmonate esterase activity"/>
    <property type="evidence" value="ECO:0007669"/>
    <property type="project" value="TreeGrafter"/>
</dbReference>
<accession>A0A2P5BYZ4</accession>
<dbReference type="InterPro" id="IPR045889">
    <property type="entry name" value="MES/HNL"/>
</dbReference>
<dbReference type="AlphaFoldDB" id="A0A2P5BYZ4"/>
<dbReference type="Pfam" id="PF12697">
    <property type="entry name" value="Abhydrolase_6"/>
    <property type="match status" value="1"/>
</dbReference>
<evidence type="ECO:0000256" key="6">
    <source>
        <dbReference type="ARBA" id="ARBA00051647"/>
    </source>
</evidence>
<evidence type="ECO:0000256" key="3">
    <source>
        <dbReference type="ARBA" id="ARBA00050262"/>
    </source>
</evidence>
<dbReference type="GO" id="GO:0080030">
    <property type="term" value="F:methyl indole-3-acetate esterase activity"/>
    <property type="evidence" value="ECO:0007669"/>
    <property type="project" value="TreeGrafter"/>
</dbReference>
<evidence type="ECO:0000256" key="12">
    <source>
        <dbReference type="ARBA" id="ARBA00052609"/>
    </source>
</evidence>
<comment type="catalytic activity">
    <reaction evidence="8">
        <text>acrolein + hydrogen cyanide = (2S)-2-hydroxybut-3-enenitrile</text>
        <dbReference type="Rhea" id="RHEA:77411"/>
        <dbReference type="ChEBI" id="CHEBI:15368"/>
        <dbReference type="ChEBI" id="CHEBI:18407"/>
        <dbReference type="ChEBI" id="CHEBI:197356"/>
    </reaction>
</comment>
<protein>
    <recommendedName>
        <fullName evidence="16">(S)-hydroxynitrile lyase</fullName>
        <ecNumber evidence="15">4.1.2.47</ecNumber>
    </recommendedName>
    <alternativeName>
        <fullName evidence="17">2-hydroxy-2-methylpropanenitrile lyase</fullName>
    </alternativeName>
    <alternativeName>
        <fullName evidence="18">Acetone cyanohydrin lyase</fullName>
    </alternativeName>
    <alternativeName>
        <fullName evidence="19">Hydroxynitrile lyase</fullName>
    </alternativeName>
</protein>
<dbReference type="GO" id="GO:0047606">
    <property type="term" value="F:(S)-hydroxynitrile lyase activity"/>
    <property type="evidence" value="ECO:0007669"/>
    <property type="project" value="UniProtKB-EC"/>
</dbReference>
<dbReference type="PANTHER" id="PTHR10992">
    <property type="entry name" value="METHYLESTERASE FAMILY MEMBER"/>
    <property type="match status" value="1"/>
</dbReference>
<evidence type="ECO:0000256" key="7">
    <source>
        <dbReference type="ARBA" id="ARBA00051735"/>
    </source>
</evidence>
<dbReference type="OrthoDB" id="408373at2759"/>
<dbReference type="EMBL" id="JXTB01000199">
    <property type="protein sequence ID" value="PON54033.1"/>
    <property type="molecule type" value="Genomic_DNA"/>
</dbReference>
<proteinExistence type="inferred from homology"/>
<dbReference type="Proteomes" id="UP000237105">
    <property type="component" value="Unassembled WGS sequence"/>
</dbReference>
<comment type="catalytic activity">
    <reaction evidence="2">
        <text>a monosubstituted aliphatic (S)-hydroxynitrile = an aldehyde + hydrogen cyanide</text>
        <dbReference type="Rhea" id="RHEA:56588"/>
        <dbReference type="ChEBI" id="CHEBI:17478"/>
        <dbReference type="ChEBI" id="CHEBI:18407"/>
        <dbReference type="ChEBI" id="CHEBI:140596"/>
        <dbReference type="EC" id="4.1.2.47"/>
    </reaction>
</comment>
<comment type="catalytic activity">
    <reaction evidence="12">
        <text>cyclohexanecarbaldehyde + hydrogen cyanide = (2S)-2-cyclohexyl-2-hydroxyacetonitrile</text>
        <dbReference type="Rhea" id="RHEA:77423"/>
        <dbReference type="ChEBI" id="CHEBI:18407"/>
        <dbReference type="ChEBI" id="CHEBI:197359"/>
        <dbReference type="ChEBI" id="CHEBI:197360"/>
    </reaction>
</comment>
<evidence type="ECO:0000256" key="15">
    <source>
        <dbReference type="ARBA" id="ARBA00066572"/>
    </source>
</evidence>
<comment type="catalytic activity">
    <reaction evidence="4">
        <text>benzaldehyde + hydrogen cyanide = (S)-mandelonitrile</text>
        <dbReference type="Rhea" id="RHEA:77427"/>
        <dbReference type="ChEBI" id="CHEBI:17169"/>
        <dbReference type="ChEBI" id="CHEBI:18407"/>
        <dbReference type="ChEBI" id="CHEBI:36941"/>
    </reaction>
</comment>
<comment type="caution">
    <text evidence="21">The sequence shown here is derived from an EMBL/GenBank/DDBJ whole genome shotgun (WGS) entry which is preliminary data.</text>
</comment>
<evidence type="ECO:0000256" key="16">
    <source>
        <dbReference type="ARBA" id="ARBA00069221"/>
    </source>
</evidence>
<dbReference type="GO" id="GO:0009696">
    <property type="term" value="P:salicylic acid metabolic process"/>
    <property type="evidence" value="ECO:0007669"/>
    <property type="project" value="TreeGrafter"/>
</dbReference>
<evidence type="ECO:0000256" key="2">
    <source>
        <dbReference type="ARBA" id="ARBA00050241"/>
    </source>
</evidence>
<dbReference type="FunFam" id="3.40.50.1820:FF:000051">
    <property type="entry name" value="(S)-hydroxynitrile lyase"/>
    <property type="match status" value="1"/>
</dbReference>
<comment type="catalytic activity">
    <reaction evidence="1">
        <text>4-methoxybenzaldehyde + hydrogen cyanide = (2S)-2-hydroxy-2-(4-methoxyphenyl)acetonitrile</text>
        <dbReference type="Rhea" id="RHEA:77447"/>
        <dbReference type="ChEBI" id="CHEBI:18407"/>
        <dbReference type="ChEBI" id="CHEBI:28235"/>
        <dbReference type="ChEBI" id="CHEBI:197328"/>
    </reaction>
</comment>
<evidence type="ECO:0000259" key="20">
    <source>
        <dbReference type="Pfam" id="PF12697"/>
    </source>
</evidence>
<dbReference type="InterPro" id="IPR000073">
    <property type="entry name" value="AB_hydrolase_1"/>
</dbReference>
<keyword evidence="22" id="KW-1185">Reference proteome</keyword>
<evidence type="ECO:0000256" key="18">
    <source>
        <dbReference type="ARBA" id="ARBA00078291"/>
    </source>
</evidence>
<evidence type="ECO:0000256" key="19">
    <source>
        <dbReference type="ARBA" id="ARBA00079794"/>
    </source>
</evidence>
<evidence type="ECO:0000313" key="21">
    <source>
        <dbReference type="EMBL" id="PON54033.1"/>
    </source>
</evidence>
<comment type="catalytic activity">
    <reaction evidence="10">
        <text>3-formylthiophene + hydrogen cyanide = (2S)-2-hydroxy-2-(thiophen-3-yl)acetonitrile</text>
        <dbReference type="Rhea" id="RHEA:77459"/>
        <dbReference type="ChEBI" id="CHEBI:18407"/>
        <dbReference type="ChEBI" id="CHEBI:87611"/>
        <dbReference type="ChEBI" id="CHEBI:197333"/>
    </reaction>
</comment>
<evidence type="ECO:0000313" key="22">
    <source>
        <dbReference type="Proteomes" id="UP000237105"/>
    </source>
</evidence>
<reference evidence="22" key="1">
    <citation type="submission" date="2016-06" db="EMBL/GenBank/DDBJ databases">
        <title>Parallel loss of symbiosis genes in relatives of nitrogen-fixing non-legume Parasponia.</title>
        <authorList>
            <person name="Van Velzen R."/>
            <person name="Holmer R."/>
            <person name="Bu F."/>
            <person name="Rutten L."/>
            <person name="Van Zeijl A."/>
            <person name="Liu W."/>
            <person name="Santuari L."/>
            <person name="Cao Q."/>
            <person name="Sharma T."/>
            <person name="Shen D."/>
            <person name="Roswanjaya Y."/>
            <person name="Wardhani T."/>
            <person name="Kalhor M.S."/>
            <person name="Jansen J."/>
            <person name="Van den Hoogen J."/>
            <person name="Gungor B."/>
            <person name="Hartog M."/>
            <person name="Hontelez J."/>
            <person name="Verver J."/>
            <person name="Yang W.-C."/>
            <person name="Schijlen E."/>
            <person name="Repin R."/>
            <person name="Schilthuizen M."/>
            <person name="Schranz E."/>
            <person name="Heidstra R."/>
            <person name="Miyata K."/>
            <person name="Fedorova E."/>
            <person name="Kohlen W."/>
            <person name="Bisseling T."/>
            <person name="Smit S."/>
            <person name="Geurts R."/>
        </authorList>
    </citation>
    <scope>NUCLEOTIDE SEQUENCE [LARGE SCALE GENOMIC DNA]</scope>
    <source>
        <strain evidence="22">cv. WU1-14</strain>
    </source>
</reference>
<dbReference type="STRING" id="3476.A0A2P5BYZ4"/>
<name>A0A2P5BYZ4_PARAD</name>
<comment type="catalytic activity">
    <reaction evidence="9">
        <text>2-methylpropanal + hydrogen cyanide = (2S)-2-hydroxy-3-methylbutanenitrile</text>
        <dbReference type="Rhea" id="RHEA:77403"/>
        <dbReference type="ChEBI" id="CHEBI:18407"/>
        <dbReference type="ChEBI" id="CHEBI:48943"/>
        <dbReference type="ChEBI" id="CHEBI:197354"/>
    </reaction>
</comment>
<evidence type="ECO:0000256" key="10">
    <source>
        <dbReference type="ARBA" id="ARBA00052511"/>
    </source>
</evidence>
<comment type="catalytic activity">
    <reaction evidence="3">
        <text>2-hydroxy-2-methylpropanenitrile = acetone + hydrogen cyanide</text>
        <dbReference type="Rhea" id="RHEA:11932"/>
        <dbReference type="ChEBI" id="CHEBI:15347"/>
        <dbReference type="ChEBI" id="CHEBI:15348"/>
        <dbReference type="ChEBI" id="CHEBI:18407"/>
    </reaction>
    <physiologicalReaction direction="left-to-right" evidence="3">
        <dbReference type="Rhea" id="RHEA:11933"/>
    </physiologicalReaction>
</comment>
<comment type="catalytic activity">
    <reaction evidence="5">
        <text>formylthiophene + hydrogen cyanide = (2R)-2-hydroxy-2-(thiophen-2-yl)acetonitrile</text>
        <dbReference type="Rhea" id="RHEA:77455"/>
        <dbReference type="ChEBI" id="CHEBI:18407"/>
        <dbReference type="ChEBI" id="CHEBI:87301"/>
        <dbReference type="ChEBI" id="CHEBI:197332"/>
    </reaction>
</comment>
<dbReference type="EC" id="4.1.2.47" evidence="15"/>
<evidence type="ECO:0000256" key="8">
    <source>
        <dbReference type="ARBA" id="ARBA00051977"/>
    </source>
</evidence>